<dbReference type="InterPro" id="IPR006944">
    <property type="entry name" value="Phage/GTA_portal"/>
</dbReference>
<organism evidence="2 3">
    <name type="scientific">Sinorhizobium medicae</name>
    <dbReference type="NCBI Taxonomy" id="110321"/>
    <lineage>
        <taxon>Bacteria</taxon>
        <taxon>Pseudomonadati</taxon>
        <taxon>Pseudomonadota</taxon>
        <taxon>Alphaproteobacteria</taxon>
        <taxon>Hyphomicrobiales</taxon>
        <taxon>Rhizobiaceae</taxon>
        <taxon>Sinorhizobium/Ensifer group</taxon>
        <taxon>Sinorhizobium</taxon>
    </lineage>
</organism>
<evidence type="ECO:0000313" key="3">
    <source>
        <dbReference type="Proteomes" id="UP001190825"/>
    </source>
</evidence>
<name>A0ABX4TPN8_9HYPH</name>
<dbReference type="InterPro" id="IPR006427">
    <property type="entry name" value="Portal_HK97"/>
</dbReference>
<proteinExistence type="predicted"/>
<accession>A0ABX4TPN8</accession>
<comment type="caution">
    <text evidence="2">The sequence shown here is derived from an EMBL/GenBank/DDBJ whole genome shotgun (WGS) entry which is preliminary data.</text>
</comment>
<dbReference type="NCBIfam" id="TIGR01537">
    <property type="entry name" value="portal_HK97"/>
    <property type="match status" value="1"/>
</dbReference>
<evidence type="ECO:0000256" key="1">
    <source>
        <dbReference type="SAM" id="MobiDB-lite"/>
    </source>
</evidence>
<evidence type="ECO:0000313" key="2">
    <source>
        <dbReference type="EMBL" id="PLU04498.1"/>
    </source>
</evidence>
<feature type="compositionally biased region" description="Pro residues" evidence="1">
    <location>
        <begin position="432"/>
        <end position="441"/>
    </location>
</feature>
<dbReference type="Pfam" id="PF04860">
    <property type="entry name" value="Phage_portal"/>
    <property type="match status" value="1"/>
</dbReference>
<dbReference type="EMBL" id="NBUC01000065">
    <property type="protein sequence ID" value="PLU04498.1"/>
    <property type="molecule type" value="Genomic_DNA"/>
</dbReference>
<feature type="compositionally biased region" description="Acidic residues" evidence="1">
    <location>
        <begin position="442"/>
        <end position="453"/>
    </location>
</feature>
<dbReference type="Proteomes" id="UP001190825">
    <property type="component" value="Unassembled WGS sequence"/>
</dbReference>
<reference evidence="2 3" key="1">
    <citation type="journal article" date="2018" name="FEMS Microbiol. Ecol.">
        <title>Co-invading symbiotic mutualists of Medicago polymorpha retain high ancestral diversity and contain diverse accessory genomes.</title>
        <authorList>
            <person name="Porter S.S."/>
            <person name="Faber-Hammond J.J."/>
            <person name="Friesen M.L."/>
        </authorList>
    </citation>
    <scope>NUCLEOTIDE SEQUENCE [LARGE SCALE GENOMIC DNA]</scope>
    <source>
        <strain evidence="2 3">Str16</strain>
    </source>
</reference>
<feature type="compositionally biased region" description="Basic and acidic residues" evidence="1">
    <location>
        <begin position="463"/>
        <end position="473"/>
    </location>
</feature>
<keyword evidence="3" id="KW-1185">Reference proteome</keyword>
<dbReference type="RefSeq" id="WP_101793301.1">
    <property type="nucleotide sequence ID" value="NZ_NBUC01000065.1"/>
</dbReference>
<feature type="region of interest" description="Disordered" evidence="1">
    <location>
        <begin position="422"/>
        <end position="473"/>
    </location>
</feature>
<protein>
    <submittedName>
        <fullName evidence="2">Phage portal protein</fullName>
    </submittedName>
</protein>
<sequence>MPGIIQQLLKPFRRSSELPREGEYREGPWVVMNPDGVLPQAWGQYLNFWQMGYDPVSGARGAVVEACVAAYAQTIAQCPGDHWKTLPNGGRERVTNSALSRILRNPNEYQSRSDFVMNLVRDLYIEGNTYHLAERNNRFEVDQLHPFDPRQSKPVISTEGGIFYELAGNNVLESQGRAREYGVAPARDVLHIKLEAKPGEPLVGIPSLRHAEMAIAAQAAIGSQLINFFGNMNRPPGVVETELNLTKAQVTELRQRLNDAWRGVDNLGGGPPILTNGLKFHGIAMSAKEAEVAEALKLTQNEIFMVYGVPPAILGLAEQGTFSSTEALMQFWLSRGLGFAINHIEVAFDQFFGLKGWPDEYVEFDTRALLRVAYKDRIEALVRGVQGGVFAPDEARNSEDLPTTPYGNEPRVQQQVVPLSAWATTAEQPATPAAPAPPPAAEPEEPEEEEEQQLDFTAFFAGMEDHDGRRPLQ</sequence>
<gene>
    <name evidence="2" type="ORF">BMJ33_11550</name>
</gene>